<dbReference type="EMBL" id="BMAV01020772">
    <property type="protein sequence ID" value="GFY74481.1"/>
    <property type="molecule type" value="Genomic_DNA"/>
</dbReference>
<dbReference type="SUPFAM" id="SSF63748">
    <property type="entry name" value="Tudor/PWWP/MBT"/>
    <property type="match status" value="1"/>
</dbReference>
<accession>A0A8X7CNF4</accession>
<proteinExistence type="predicted"/>
<feature type="domain" description="PWWP" evidence="1">
    <location>
        <begin position="7"/>
        <end position="78"/>
    </location>
</feature>
<name>A0A8X7CNF4_9ARAC</name>
<dbReference type="GO" id="GO:0050661">
    <property type="term" value="F:NADP binding"/>
    <property type="evidence" value="ECO:0007669"/>
    <property type="project" value="InterPro"/>
</dbReference>
<dbReference type="SUPFAM" id="SSF51735">
    <property type="entry name" value="NAD(P)-binding Rossmann-fold domains"/>
    <property type="match status" value="1"/>
</dbReference>
<reference evidence="2" key="1">
    <citation type="submission" date="2020-08" db="EMBL/GenBank/DDBJ databases">
        <title>Multicomponent nature underlies the extraordinary mechanical properties of spider dragline silk.</title>
        <authorList>
            <person name="Kono N."/>
            <person name="Nakamura H."/>
            <person name="Mori M."/>
            <person name="Yoshida Y."/>
            <person name="Ohtoshi R."/>
            <person name="Malay A.D."/>
            <person name="Moran D.A.P."/>
            <person name="Tomita M."/>
            <person name="Numata K."/>
            <person name="Arakawa K."/>
        </authorList>
    </citation>
    <scope>NUCLEOTIDE SEQUENCE</scope>
</reference>
<dbReference type="InterPro" id="IPR051265">
    <property type="entry name" value="HIBADH-related_NP60_sf"/>
</dbReference>
<dbReference type="SMART" id="SM00293">
    <property type="entry name" value="PWWP"/>
    <property type="match status" value="1"/>
</dbReference>
<comment type="caution">
    <text evidence="2">The sequence shown here is derived from an EMBL/GenBank/DDBJ whole genome shotgun (WGS) entry which is preliminary data.</text>
</comment>
<dbReference type="Gene3D" id="2.30.30.140">
    <property type="match status" value="1"/>
</dbReference>
<dbReference type="PROSITE" id="PS50812">
    <property type="entry name" value="PWWP"/>
    <property type="match status" value="1"/>
</dbReference>
<dbReference type="Gene3D" id="3.40.50.720">
    <property type="entry name" value="NAD(P)-binding Rossmann-like Domain"/>
    <property type="match status" value="1"/>
</dbReference>
<evidence type="ECO:0000313" key="3">
    <source>
        <dbReference type="Proteomes" id="UP000886998"/>
    </source>
</evidence>
<dbReference type="Proteomes" id="UP000886998">
    <property type="component" value="Unassembled WGS sequence"/>
</dbReference>
<dbReference type="OrthoDB" id="6493824at2759"/>
<evidence type="ECO:0000259" key="1">
    <source>
        <dbReference type="PROSITE" id="PS50812"/>
    </source>
</evidence>
<dbReference type="InterPro" id="IPR036291">
    <property type="entry name" value="NAD(P)-bd_dom_sf"/>
</dbReference>
<organism evidence="2 3">
    <name type="scientific">Trichonephila inaurata madagascariensis</name>
    <dbReference type="NCBI Taxonomy" id="2747483"/>
    <lineage>
        <taxon>Eukaryota</taxon>
        <taxon>Metazoa</taxon>
        <taxon>Ecdysozoa</taxon>
        <taxon>Arthropoda</taxon>
        <taxon>Chelicerata</taxon>
        <taxon>Arachnida</taxon>
        <taxon>Araneae</taxon>
        <taxon>Araneomorphae</taxon>
        <taxon>Entelegynae</taxon>
        <taxon>Araneoidea</taxon>
        <taxon>Nephilidae</taxon>
        <taxon>Trichonephila</taxon>
        <taxon>Trichonephila inaurata</taxon>
    </lineage>
</organism>
<protein>
    <recommendedName>
        <fullName evidence="1">PWWP domain-containing protein</fullName>
    </recommendedName>
</protein>
<evidence type="ECO:0000313" key="2">
    <source>
        <dbReference type="EMBL" id="GFY74481.1"/>
    </source>
</evidence>
<dbReference type="Pfam" id="PF03446">
    <property type="entry name" value="NAD_binding_2"/>
    <property type="match status" value="1"/>
</dbReference>
<dbReference type="PANTHER" id="PTHR43580">
    <property type="entry name" value="OXIDOREDUCTASE GLYR1-RELATED"/>
    <property type="match status" value="1"/>
</dbReference>
<dbReference type="InterPro" id="IPR000313">
    <property type="entry name" value="PWWP_dom"/>
</dbReference>
<keyword evidence="3" id="KW-1185">Reference proteome</keyword>
<dbReference type="InterPro" id="IPR006115">
    <property type="entry name" value="6PGDH_NADP-bd"/>
</dbReference>
<dbReference type="Pfam" id="PF00855">
    <property type="entry name" value="PWWP"/>
    <property type="match status" value="1"/>
</dbReference>
<dbReference type="PANTHER" id="PTHR43580:SF2">
    <property type="entry name" value="CYTOKINE-LIKE NUCLEAR FACTOR N-PAC"/>
    <property type="match status" value="1"/>
</dbReference>
<gene>
    <name evidence="2" type="ORF">TNIN_7811</name>
</gene>
<dbReference type="AlphaFoldDB" id="A0A8X7CNF4"/>
<sequence length="356" mass="39404">MDGDFNIGDLVWAKRKHYPFWPAKIVSPPTVKKRAYTVKKIQKKKSSTLRKPHHYVFFFGTENWAWISDENIVPHSEEMFNKVTKKKSASYVKAINKIIEESGSVAELKPKLKKIQKPSRRSDDCSTRISSNRSLQVTVSKPIDVQSMDVSPELKELFRKMKVGFIISGMIGQVLVKKLLNVGHNVSVYNQTPEECKESVDAGAHQFSSLTDLVSNCHIVFSLLSGPEAVKSIVLGNGGILQALEKCEANANCFDYVELTSINLGTLLETAAAINSKGGKYLAAPISGSLTDAENSELLVRVAGDLEFFHICSVYFSVMSQNVVYLGPDIRKAINLNLISKMVEGATSAALRKSMR</sequence>